<dbReference type="Gene3D" id="1.10.10.10">
    <property type="entry name" value="Winged helix-like DNA-binding domain superfamily/Winged helix DNA-binding domain"/>
    <property type="match status" value="1"/>
</dbReference>
<dbReference type="PANTHER" id="PTHR45852:SF1">
    <property type="entry name" value="SERINE_THREONINE-PROTEIN KINASE RIO2"/>
    <property type="match status" value="1"/>
</dbReference>
<name>A0A8A3S6A7_9EURY</name>
<dbReference type="CDD" id="cd05144">
    <property type="entry name" value="RIO2_C"/>
    <property type="match status" value="1"/>
</dbReference>
<dbReference type="GO" id="GO:0004674">
    <property type="term" value="F:protein serine/threonine kinase activity"/>
    <property type="evidence" value="ECO:0007669"/>
    <property type="project" value="UniProtKB-KW"/>
</dbReference>
<dbReference type="InterPro" id="IPR036388">
    <property type="entry name" value="WH-like_DNA-bd_sf"/>
</dbReference>
<dbReference type="GeneID" id="76424539"/>
<dbReference type="KEGG" id="maqe:RJ40_09180"/>
<comment type="catalytic activity">
    <reaction evidence="11">
        <text>L-threonyl-[protein] + ATP = O-phospho-L-threonyl-[protein] + ADP + H(+)</text>
        <dbReference type="Rhea" id="RHEA:46608"/>
        <dbReference type="Rhea" id="RHEA-COMP:11060"/>
        <dbReference type="Rhea" id="RHEA-COMP:11605"/>
        <dbReference type="ChEBI" id="CHEBI:15378"/>
        <dbReference type="ChEBI" id="CHEBI:30013"/>
        <dbReference type="ChEBI" id="CHEBI:30616"/>
        <dbReference type="ChEBI" id="CHEBI:61977"/>
        <dbReference type="ChEBI" id="CHEBI:456216"/>
        <dbReference type="EC" id="2.7.11.1"/>
    </reaction>
</comment>
<dbReference type="EMBL" id="CP036172">
    <property type="protein sequence ID" value="QSZ67665.1"/>
    <property type="molecule type" value="Genomic_DNA"/>
</dbReference>
<evidence type="ECO:0000256" key="4">
    <source>
        <dbReference type="ARBA" id="ARBA00022527"/>
    </source>
</evidence>
<reference evidence="14" key="1">
    <citation type="journal article" date="2001" name="Int. J. Syst. Evol. Microbiol.">
        <title>Methanofollis aquaemaris sp. nov., a methanogen isolated from an aquaculture fish pond.</title>
        <authorList>
            <person name="Lai M.C."/>
            <person name="Chen S.C."/>
        </authorList>
    </citation>
    <scope>NUCLEOTIDE SEQUENCE</scope>
    <source>
        <strain evidence="14">N2F9704</strain>
    </source>
</reference>
<dbReference type="AlphaFoldDB" id="A0A8A3S6A7"/>
<dbReference type="Gene3D" id="1.10.510.10">
    <property type="entry name" value="Transferase(Phosphotransferase) domain 1"/>
    <property type="match status" value="1"/>
</dbReference>
<keyword evidence="8" id="KW-0418">Kinase</keyword>
<feature type="domain" description="RIO kinase" evidence="13">
    <location>
        <begin position="64"/>
        <end position="285"/>
    </location>
</feature>
<evidence type="ECO:0000256" key="2">
    <source>
        <dbReference type="ARBA" id="ARBA00009196"/>
    </source>
</evidence>
<evidence type="ECO:0000259" key="13">
    <source>
        <dbReference type="SMART" id="SM00090"/>
    </source>
</evidence>
<comment type="catalytic activity">
    <reaction evidence="12">
        <text>L-seryl-[protein] + ATP = O-phospho-L-seryl-[protein] + ADP + H(+)</text>
        <dbReference type="Rhea" id="RHEA:17989"/>
        <dbReference type="Rhea" id="RHEA-COMP:9863"/>
        <dbReference type="Rhea" id="RHEA-COMP:11604"/>
        <dbReference type="ChEBI" id="CHEBI:15378"/>
        <dbReference type="ChEBI" id="CHEBI:29999"/>
        <dbReference type="ChEBI" id="CHEBI:30616"/>
        <dbReference type="ChEBI" id="CHEBI:83421"/>
        <dbReference type="ChEBI" id="CHEBI:456216"/>
        <dbReference type="EC" id="2.7.11.1"/>
    </reaction>
</comment>
<evidence type="ECO:0000256" key="6">
    <source>
        <dbReference type="ARBA" id="ARBA00022723"/>
    </source>
</evidence>
<dbReference type="Gene3D" id="3.30.200.20">
    <property type="entry name" value="Phosphorylase Kinase, domain 1"/>
    <property type="match status" value="1"/>
</dbReference>
<dbReference type="GO" id="GO:0030490">
    <property type="term" value="P:maturation of SSU-rRNA"/>
    <property type="evidence" value="ECO:0007669"/>
    <property type="project" value="TreeGrafter"/>
</dbReference>
<protein>
    <recommendedName>
        <fullName evidence="3">non-specific serine/threonine protein kinase</fullName>
        <ecNumber evidence="3">2.7.11.1</ecNumber>
    </recommendedName>
</protein>
<keyword evidence="4" id="KW-0723">Serine/threonine-protein kinase</keyword>
<comment type="similarity">
    <text evidence="2">Belongs to the protein kinase superfamily. RIO-type Ser/Thr kinase family.</text>
</comment>
<evidence type="ECO:0000256" key="8">
    <source>
        <dbReference type="ARBA" id="ARBA00022777"/>
    </source>
</evidence>
<evidence type="ECO:0000256" key="9">
    <source>
        <dbReference type="ARBA" id="ARBA00022840"/>
    </source>
</evidence>
<reference evidence="14" key="2">
    <citation type="submission" date="2019-02" db="EMBL/GenBank/DDBJ databases">
        <authorList>
            <person name="Chen S.-C."/>
            <person name="Chien H.-H."/>
            <person name="Lai M.-C."/>
        </authorList>
    </citation>
    <scope>NUCLEOTIDE SEQUENCE</scope>
    <source>
        <strain evidence="14">N2F9704</strain>
    </source>
</reference>
<dbReference type="RefSeq" id="WP_265580573.1">
    <property type="nucleotide sequence ID" value="NZ_CP036172.1"/>
</dbReference>
<dbReference type="InterPro" id="IPR000687">
    <property type="entry name" value="RIO_kinase"/>
</dbReference>
<dbReference type="InterPro" id="IPR018934">
    <property type="entry name" value="RIO_dom"/>
</dbReference>
<evidence type="ECO:0000256" key="5">
    <source>
        <dbReference type="ARBA" id="ARBA00022679"/>
    </source>
</evidence>
<dbReference type="InterPro" id="IPR018935">
    <property type="entry name" value="RIO_kinase_CS"/>
</dbReference>
<dbReference type="InterPro" id="IPR011009">
    <property type="entry name" value="Kinase-like_dom_sf"/>
</dbReference>
<gene>
    <name evidence="14" type="ORF">RJ40_09180</name>
</gene>
<dbReference type="PANTHER" id="PTHR45852">
    <property type="entry name" value="SER/THR-PROTEIN KINASE RIO2"/>
    <property type="match status" value="1"/>
</dbReference>
<evidence type="ECO:0000256" key="10">
    <source>
        <dbReference type="ARBA" id="ARBA00022842"/>
    </source>
</evidence>
<sequence>MPVSPEQMKALHKYDLNVLYAIERLMQRYAWVPLDVLKTATKLSESELTYRLGRLIEWDLVRSDAVPYPGYALIFGGYDTLALQTLIKRGSVSALGPVIGVGKESEVYGGLGLGPVVLKFHHVGQRSFQSARKERGYMPGGGHCPWIFASAKSAEQEFEALSRLSPEVSVPVPVDRSRHVVVMSEVQGVNLNRCILEEPRMVLDEILENVRLAYAKGVIHADLSEYNIMHDGEKVWLIDWPQWIETDHPNAEAILRRDIENVLTFFRKKYRIDYPTEEAVGVVVG</sequence>
<keyword evidence="10" id="KW-0460">Magnesium</keyword>
<dbReference type="GO" id="GO:0030688">
    <property type="term" value="C:preribosome, small subunit precursor"/>
    <property type="evidence" value="ECO:0007669"/>
    <property type="project" value="TreeGrafter"/>
</dbReference>
<dbReference type="InterPro" id="IPR036390">
    <property type="entry name" value="WH_DNA-bd_sf"/>
</dbReference>
<dbReference type="SUPFAM" id="SSF56112">
    <property type="entry name" value="Protein kinase-like (PK-like)"/>
    <property type="match status" value="1"/>
</dbReference>
<dbReference type="InterPro" id="IPR015285">
    <property type="entry name" value="RIO2_wHTH_N"/>
</dbReference>
<keyword evidence="15" id="KW-1185">Reference proteome</keyword>
<proteinExistence type="inferred from homology"/>
<comment type="cofactor">
    <cofactor evidence="1">
        <name>Mg(2+)</name>
        <dbReference type="ChEBI" id="CHEBI:18420"/>
    </cofactor>
</comment>
<dbReference type="InterPro" id="IPR030484">
    <property type="entry name" value="Rio2"/>
</dbReference>
<keyword evidence="6" id="KW-0479">Metal-binding</keyword>
<dbReference type="SUPFAM" id="SSF46785">
    <property type="entry name" value="Winged helix' DNA-binding domain"/>
    <property type="match status" value="1"/>
</dbReference>
<dbReference type="Pfam" id="PF01163">
    <property type="entry name" value="RIO1"/>
    <property type="match status" value="1"/>
</dbReference>
<dbReference type="GO" id="GO:0005524">
    <property type="term" value="F:ATP binding"/>
    <property type="evidence" value="ECO:0007669"/>
    <property type="project" value="UniProtKB-KW"/>
</dbReference>
<evidence type="ECO:0000256" key="3">
    <source>
        <dbReference type="ARBA" id="ARBA00012513"/>
    </source>
</evidence>
<keyword evidence="5" id="KW-0808">Transferase</keyword>
<evidence type="ECO:0000256" key="1">
    <source>
        <dbReference type="ARBA" id="ARBA00001946"/>
    </source>
</evidence>
<dbReference type="GO" id="GO:0046872">
    <property type="term" value="F:metal ion binding"/>
    <property type="evidence" value="ECO:0007669"/>
    <property type="project" value="UniProtKB-KW"/>
</dbReference>
<evidence type="ECO:0000313" key="14">
    <source>
        <dbReference type="EMBL" id="QSZ67665.1"/>
    </source>
</evidence>
<dbReference type="SMART" id="SM00090">
    <property type="entry name" value="RIO"/>
    <property type="match status" value="1"/>
</dbReference>
<organism evidence="14 15">
    <name type="scientific">Methanofollis aquaemaris</name>
    <dbReference type="NCBI Taxonomy" id="126734"/>
    <lineage>
        <taxon>Archaea</taxon>
        <taxon>Methanobacteriati</taxon>
        <taxon>Methanobacteriota</taxon>
        <taxon>Stenosarchaea group</taxon>
        <taxon>Methanomicrobia</taxon>
        <taxon>Methanomicrobiales</taxon>
        <taxon>Methanomicrobiaceae</taxon>
        <taxon>Methanofollis</taxon>
    </lineage>
</organism>
<evidence type="ECO:0000256" key="12">
    <source>
        <dbReference type="ARBA" id="ARBA00048679"/>
    </source>
</evidence>
<dbReference type="Proteomes" id="UP001042704">
    <property type="component" value="Chromosome"/>
</dbReference>
<dbReference type="EC" id="2.7.11.1" evidence="3"/>
<evidence type="ECO:0000313" key="15">
    <source>
        <dbReference type="Proteomes" id="UP001042704"/>
    </source>
</evidence>
<dbReference type="PROSITE" id="PS01245">
    <property type="entry name" value="RIO1"/>
    <property type="match status" value="1"/>
</dbReference>
<keyword evidence="9" id="KW-0067">ATP-binding</keyword>
<accession>A0A8A3S6A7</accession>
<evidence type="ECO:0000256" key="7">
    <source>
        <dbReference type="ARBA" id="ARBA00022741"/>
    </source>
</evidence>
<evidence type="ECO:0000256" key="11">
    <source>
        <dbReference type="ARBA" id="ARBA00047899"/>
    </source>
</evidence>
<dbReference type="Pfam" id="PF09202">
    <property type="entry name" value="Rio2_N"/>
    <property type="match status" value="1"/>
</dbReference>
<dbReference type="GO" id="GO:0005829">
    <property type="term" value="C:cytosol"/>
    <property type="evidence" value="ECO:0007669"/>
    <property type="project" value="TreeGrafter"/>
</dbReference>
<keyword evidence="7" id="KW-0547">Nucleotide-binding</keyword>